<dbReference type="Gene3D" id="1.20.81.30">
    <property type="entry name" value="Type II secretion system (T2SS), domain F"/>
    <property type="match status" value="1"/>
</dbReference>
<feature type="transmembrane region" description="Helical" evidence="7">
    <location>
        <begin position="46"/>
        <end position="79"/>
    </location>
</feature>
<comment type="subcellular location">
    <subcellularLocation>
        <location evidence="1">Cell membrane</location>
        <topology evidence="1">Multi-pass membrane protein</topology>
    </subcellularLocation>
</comment>
<organism evidence="9 10">
    <name type="scientific">Pseudarthrobacter equi</name>
    <dbReference type="NCBI Taxonomy" id="728066"/>
    <lineage>
        <taxon>Bacteria</taxon>
        <taxon>Bacillati</taxon>
        <taxon>Actinomycetota</taxon>
        <taxon>Actinomycetes</taxon>
        <taxon>Micrococcales</taxon>
        <taxon>Micrococcaceae</taxon>
        <taxon>Pseudarthrobacter</taxon>
    </lineage>
</organism>
<accession>A0A1H2A6M9</accession>
<dbReference type="GO" id="GO:0005886">
    <property type="term" value="C:plasma membrane"/>
    <property type="evidence" value="ECO:0007669"/>
    <property type="project" value="UniProtKB-SubCell"/>
</dbReference>
<keyword evidence="10" id="KW-1185">Reference proteome</keyword>
<evidence type="ECO:0000313" key="9">
    <source>
        <dbReference type="EMBL" id="SDT41628.1"/>
    </source>
</evidence>
<dbReference type="PANTHER" id="PTHR35007:SF2">
    <property type="entry name" value="PILUS ASSEMBLE PROTEIN"/>
    <property type="match status" value="1"/>
</dbReference>
<evidence type="ECO:0000256" key="4">
    <source>
        <dbReference type="ARBA" id="ARBA00022989"/>
    </source>
</evidence>
<dbReference type="EMBL" id="LT629779">
    <property type="protein sequence ID" value="SDT41628.1"/>
    <property type="molecule type" value="Genomic_DNA"/>
</dbReference>
<evidence type="ECO:0000256" key="6">
    <source>
        <dbReference type="SAM" id="MobiDB-lite"/>
    </source>
</evidence>
<evidence type="ECO:0000256" key="5">
    <source>
        <dbReference type="ARBA" id="ARBA00023136"/>
    </source>
</evidence>
<evidence type="ECO:0000256" key="3">
    <source>
        <dbReference type="ARBA" id="ARBA00022692"/>
    </source>
</evidence>
<sequence length="294" mass="32052">MTLQPCWTRDDVRTAGSHGGNGPVPYLGSLWESPERKPRQRKPSRIVDLLAAAGVEKVSVGGLLGTCLGLGLFVVLVFFAVSRSWPIAVCFGLFAGWLPLTILRSRAKKRTALLRQLWPDVVDHLRSAIRAGLPLPEALIQLGDKGPEELRPVFRDFGADYRAGGQFDGSLNKLKNRLADPVADRIVEALRLTREVGGSDLGKLLGTLAEFLRENARTRSELEARQSWTVNAARLAVAAPWIVMLLLATRPEAVQAYNTAMGAAVLLGGLVISLVCYSTMLRIGALPQDERVLR</sequence>
<dbReference type="AlphaFoldDB" id="A0A1H2A6M9"/>
<dbReference type="InterPro" id="IPR042094">
    <property type="entry name" value="T2SS_GspF_sf"/>
</dbReference>
<reference evidence="10" key="1">
    <citation type="submission" date="2016-10" db="EMBL/GenBank/DDBJ databases">
        <authorList>
            <person name="Varghese N."/>
            <person name="Submissions S."/>
        </authorList>
    </citation>
    <scope>NUCLEOTIDE SEQUENCE [LARGE SCALE GENOMIC DNA]</scope>
    <source>
        <strain evidence="10">IMMIB L-1606</strain>
    </source>
</reference>
<evidence type="ECO:0000313" key="10">
    <source>
        <dbReference type="Proteomes" id="UP000198751"/>
    </source>
</evidence>
<feature type="region of interest" description="Disordered" evidence="6">
    <location>
        <begin position="1"/>
        <end position="21"/>
    </location>
</feature>
<evidence type="ECO:0000259" key="8">
    <source>
        <dbReference type="Pfam" id="PF00482"/>
    </source>
</evidence>
<protein>
    <submittedName>
        <fullName evidence="9">Tight adherence protein B</fullName>
    </submittedName>
</protein>
<dbReference type="PANTHER" id="PTHR35007">
    <property type="entry name" value="INTEGRAL MEMBRANE PROTEIN-RELATED"/>
    <property type="match status" value="1"/>
</dbReference>
<feature type="domain" description="Type II secretion system protein GspF" evidence="8">
    <location>
        <begin position="123"/>
        <end position="247"/>
    </location>
</feature>
<keyword evidence="5 7" id="KW-0472">Membrane</keyword>
<dbReference type="Pfam" id="PF00482">
    <property type="entry name" value="T2SSF"/>
    <property type="match status" value="1"/>
</dbReference>
<feature type="transmembrane region" description="Helical" evidence="7">
    <location>
        <begin position="260"/>
        <end position="281"/>
    </location>
</feature>
<keyword evidence="4 7" id="KW-1133">Transmembrane helix</keyword>
<evidence type="ECO:0000256" key="7">
    <source>
        <dbReference type="SAM" id="Phobius"/>
    </source>
</evidence>
<dbReference type="InterPro" id="IPR018076">
    <property type="entry name" value="T2SS_GspF_dom"/>
</dbReference>
<evidence type="ECO:0000256" key="2">
    <source>
        <dbReference type="ARBA" id="ARBA00022475"/>
    </source>
</evidence>
<feature type="transmembrane region" description="Helical" evidence="7">
    <location>
        <begin position="228"/>
        <end position="248"/>
    </location>
</feature>
<gene>
    <name evidence="9" type="ORF">SAMN04489743_2817</name>
</gene>
<proteinExistence type="predicted"/>
<keyword evidence="3 7" id="KW-0812">Transmembrane</keyword>
<evidence type="ECO:0000256" key="1">
    <source>
        <dbReference type="ARBA" id="ARBA00004651"/>
    </source>
</evidence>
<dbReference type="Proteomes" id="UP000198751">
    <property type="component" value="Chromosome I"/>
</dbReference>
<name>A0A1H2A6M9_9MICC</name>
<feature type="transmembrane region" description="Helical" evidence="7">
    <location>
        <begin position="85"/>
        <end position="103"/>
    </location>
</feature>
<keyword evidence="2" id="KW-1003">Cell membrane</keyword>